<comment type="caution">
    <text evidence="2">The sequence shown here is derived from an EMBL/GenBank/DDBJ whole genome shotgun (WGS) entry which is preliminary data.</text>
</comment>
<keyword evidence="3" id="KW-1185">Reference proteome</keyword>
<evidence type="ECO:0000313" key="2">
    <source>
        <dbReference type="EMBL" id="KAG7091434.1"/>
    </source>
</evidence>
<dbReference type="OrthoDB" id="3265526at2759"/>
<feature type="region of interest" description="Disordered" evidence="1">
    <location>
        <begin position="59"/>
        <end position="80"/>
    </location>
</feature>
<dbReference type="RefSeq" id="XP_043007904.1">
    <property type="nucleotide sequence ID" value="XM_043155436.1"/>
</dbReference>
<evidence type="ECO:0000256" key="1">
    <source>
        <dbReference type="SAM" id="MobiDB-lite"/>
    </source>
</evidence>
<sequence length="134" mass="14445">MIVALIVFLTVNKGPYFLIWDLSFSKLYTNSLIASLNARAVHNREEQARPALFIDDSTIGNSSNSKVNTSTGAGQPSTRAWDDVPVSIGLPLTAIHSHKAPFTSSHYSLPRTFGDFETGIDDDTCAGSKCHSSG</sequence>
<dbReference type="KEGG" id="more:E1B28_010470"/>
<gene>
    <name evidence="2" type="ORF">E1B28_010470</name>
</gene>
<dbReference type="EMBL" id="CM032186">
    <property type="protein sequence ID" value="KAG7091434.1"/>
    <property type="molecule type" value="Genomic_DNA"/>
</dbReference>
<accession>A0A9P7RX50</accession>
<evidence type="ECO:0000313" key="3">
    <source>
        <dbReference type="Proteomes" id="UP001049176"/>
    </source>
</evidence>
<dbReference type="AlphaFoldDB" id="A0A9P7RX50"/>
<dbReference type="Proteomes" id="UP001049176">
    <property type="component" value="Chromosome 6"/>
</dbReference>
<protein>
    <submittedName>
        <fullName evidence="2">Uncharacterized protein</fullName>
    </submittedName>
</protein>
<organism evidence="2 3">
    <name type="scientific">Marasmius oreades</name>
    <name type="common">fairy-ring Marasmius</name>
    <dbReference type="NCBI Taxonomy" id="181124"/>
    <lineage>
        <taxon>Eukaryota</taxon>
        <taxon>Fungi</taxon>
        <taxon>Dikarya</taxon>
        <taxon>Basidiomycota</taxon>
        <taxon>Agaricomycotina</taxon>
        <taxon>Agaricomycetes</taxon>
        <taxon>Agaricomycetidae</taxon>
        <taxon>Agaricales</taxon>
        <taxon>Marasmiineae</taxon>
        <taxon>Marasmiaceae</taxon>
        <taxon>Marasmius</taxon>
    </lineage>
</organism>
<reference evidence="2" key="1">
    <citation type="journal article" date="2021" name="Genome Biol. Evol.">
        <title>The assembled and annotated genome of the fairy-ring fungus Marasmius oreades.</title>
        <authorList>
            <person name="Hiltunen M."/>
            <person name="Ament-Velasquez S.L."/>
            <person name="Johannesson H."/>
        </authorList>
    </citation>
    <scope>NUCLEOTIDE SEQUENCE</scope>
    <source>
        <strain evidence="2">03SP1</strain>
    </source>
</reference>
<proteinExistence type="predicted"/>
<dbReference type="GeneID" id="66079546"/>
<feature type="compositionally biased region" description="Polar residues" evidence="1">
    <location>
        <begin position="59"/>
        <end position="78"/>
    </location>
</feature>
<name>A0A9P7RX50_9AGAR</name>